<accession>A0A3N4ILE1</accession>
<proteinExistence type="predicted"/>
<sequence length="251" mass="27849">MSTPPRSSSMTDAPPYIRPYIPSDLPILQHICEVTAAPQLKAGLPDLSIVPAIYCTPYLLLPSGISHILSLPPSSADPEHPKGKPIGYIIGTLNTRRFIAEYRDSYLPTILASRRYGPSPVEADALEKYIAEKGVGEDVKWIYQTLYTPEGMETVLLDEGLTAHLHIDILPEYQGKGYGVGLLKAYEQSVQEAVGTEGLRGYHLGMDERNDRAGRWYGKMGLRDLSSRVGKGRWMGKYLDGTWEGEKVEKK</sequence>
<dbReference type="InterPro" id="IPR000182">
    <property type="entry name" value="GNAT_dom"/>
</dbReference>
<evidence type="ECO:0000259" key="1">
    <source>
        <dbReference type="PROSITE" id="PS51186"/>
    </source>
</evidence>
<dbReference type="Pfam" id="PF00583">
    <property type="entry name" value="Acetyltransf_1"/>
    <property type="match status" value="1"/>
</dbReference>
<organism evidence="2 3">
    <name type="scientific">Ascobolus immersus RN42</name>
    <dbReference type="NCBI Taxonomy" id="1160509"/>
    <lineage>
        <taxon>Eukaryota</taxon>
        <taxon>Fungi</taxon>
        <taxon>Dikarya</taxon>
        <taxon>Ascomycota</taxon>
        <taxon>Pezizomycotina</taxon>
        <taxon>Pezizomycetes</taxon>
        <taxon>Pezizales</taxon>
        <taxon>Ascobolaceae</taxon>
        <taxon>Ascobolus</taxon>
    </lineage>
</organism>
<evidence type="ECO:0000313" key="3">
    <source>
        <dbReference type="Proteomes" id="UP000275078"/>
    </source>
</evidence>
<name>A0A3N4ILE1_ASCIM</name>
<feature type="domain" description="N-acetyltransferase" evidence="1">
    <location>
        <begin position="97"/>
        <end position="240"/>
    </location>
</feature>
<dbReference type="STRING" id="1160509.A0A3N4ILE1"/>
<dbReference type="PROSITE" id="PS51186">
    <property type="entry name" value="GNAT"/>
    <property type="match status" value="1"/>
</dbReference>
<dbReference type="InterPro" id="IPR016181">
    <property type="entry name" value="Acyl_CoA_acyltransferase"/>
</dbReference>
<evidence type="ECO:0000313" key="2">
    <source>
        <dbReference type="EMBL" id="RPA86486.1"/>
    </source>
</evidence>
<protein>
    <recommendedName>
        <fullName evidence="1">N-acetyltransferase domain-containing protein</fullName>
    </recommendedName>
</protein>
<dbReference type="GO" id="GO:0016747">
    <property type="term" value="F:acyltransferase activity, transferring groups other than amino-acyl groups"/>
    <property type="evidence" value="ECO:0007669"/>
    <property type="project" value="InterPro"/>
</dbReference>
<dbReference type="AlphaFoldDB" id="A0A3N4ILE1"/>
<dbReference type="SUPFAM" id="SSF55729">
    <property type="entry name" value="Acyl-CoA N-acyltransferases (Nat)"/>
    <property type="match status" value="1"/>
</dbReference>
<keyword evidence="3" id="KW-1185">Reference proteome</keyword>
<dbReference type="Proteomes" id="UP000275078">
    <property type="component" value="Unassembled WGS sequence"/>
</dbReference>
<reference evidence="2 3" key="1">
    <citation type="journal article" date="2018" name="Nat. Ecol. Evol.">
        <title>Pezizomycetes genomes reveal the molecular basis of ectomycorrhizal truffle lifestyle.</title>
        <authorList>
            <person name="Murat C."/>
            <person name="Payen T."/>
            <person name="Noel B."/>
            <person name="Kuo A."/>
            <person name="Morin E."/>
            <person name="Chen J."/>
            <person name="Kohler A."/>
            <person name="Krizsan K."/>
            <person name="Balestrini R."/>
            <person name="Da Silva C."/>
            <person name="Montanini B."/>
            <person name="Hainaut M."/>
            <person name="Levati E."/>
            <person name="Barry K.W."/>
            <person name="Belfiori B."/>
            <person name="Cichocki N."/>
            <person name="Clum A."/>
            <person name="Dockter R.B."/>
            <person name="Fauchery L."/>
            <person name="Guy J."/>
            <person name="Iotti M."/>
            <person name="Le Tacon F."/>
            <person name="Lindquist E.A."/>
            <person name="Lipzen A."/>
            <person name="Malagnac F."/>
            <person name="Mello A."/>
            <person name="Molinier V."/>
            <person name="Miyauchi S."/>
            <person name="Poulain J."/>
            <person name="Riccioni C."/>
            <person name="Rubini A."/>
            <person name="Sitrit Y."/>
            <person name="Splivallo R."/>
            <person name="Traeger S."/>
            <person name="Wang M."/>
            <person name="Zifcakova L."/>
            <person name="Wipf D."/>
            <person name="Zambonelli A."/>
            <person name="Paolocci F."/>
            <person name="Nowrousian M."/>
            <person name="Ottonello S."/>
            <person name="Baldrian P."/>
            <person name="Spatafora J.W."/>
            <person name="Henrissat B."/>
            <person name="Nagy L.G."/>
            <person name="Aury J.M."/>
            <person name="Wincker P."/>
            <person name="Grigoriev I.V."/>
            <person name="Bonfante P."/>
            <person name="Martin F.M."/>
        </authorList>
    </citation>
    <scope>NUCLEOTIDE SEQUENCE [LARGE SCALE GENOMIC DNA]</scope>
    <source>
        <strain evidence="2 3">RN42</strain>
    </source>
</reference>
<dbReference type="Gene3D" id="3.40.630.30">
    <property type="match status" value="1"/>
</dbReference>
<dbReference type="OrthoDB" id="64477at2759"/>
<gene>
    <name evidence="2" type="ORF">BJ508DRAFT_301848</name>
</gene>
<dbReference type="EMBL" id="ML119649">
    <property type="protein sequence ID" value="RPA86486.1"/>
    <property type="molecule type" value="Genomic_DNA"/>
</dbReference>